<feature type="domain" description="SLA1 homology" evidence="2">
    <location>
        <begin position="125"/>
        <end position="182"/>
    </location>
</feature>
<dbReference type="InterPro" id="IPR007131">
    <property type="entry name" value="SHD1"/>
</dbReference>
<reference evidence="3 4" key="1">
    <citation type="submission" date="2019-02" db="EMBL/GenBank/DDBJ databases">
        <title>Deep-cultivation of Planctomycetes and their phenomic and genomic characterization uncovers novel biology.</title>
        <authorList>
            <person name="Wiegand S."/>
            <person name="Jogler M."/>
            <person name="Boedeker C."/>
            <person name="Pinto D."/>
            <person name="Vollmers J."/>
            <person name="Rivas-Marin E."/>
            <person name="Kohn T."/>
            <person name="Peeters S.H."/>
            <person name="Heuer A."/>
            <person name="Rast P."/>
            <person name="Oberbeckmann S."/>
            <person name="Bunk B."/>
            <person name="Jeske O."/>
            <person name="Meyerdierks A."/>
            <person name="Storesund J.E."/>
            <person name="Kallscheuer N."/>
            <person name="Luecker S."/>
            <person name="Lage O.M."/>
            <person name="Pohl T."/>
            <person name="Merkel B.J."/>
            <person name="Hornburger P."/>
            <person name="Mueller R.-W."/>
            <person name="Bruemmer F."/>
            <person name="Labrenz M."/>
            <person name="Spormann A.M."/>
            <person name="Op den Camp H."/>
            <person name="Overmann J."/>
            <person name="Amann R."/>
            <person name="Jetten M.S.M."/>
            <person name="Mascher T."/>
            <person name="Medema M.H."/>
            <person name="Devos D.P."/>
            <person name="Kaster A.-K."/>
            <person name="Ovreas L."/>
            <person name="Rohde M."/>
            <person name="Galperin M.Y."/>
            <person name="Jogler C."/>
        </authorList>
    </citation>
    <scope>NUCLEOTIDE SEQUENCE [LARGE SCALE GENOMIC DNA]</scope>
    <source>
        <strain evidence="3 4">K23_9</strain>
    </source>
</reference>
<sequence length="190" mass="21415">MNPTIRKIPVVAMKKRKSRASIGGCVFGFLNIGLTVVMFALPSVALAYWYFYIRDPGNQVREVIVDQSTKAAPLDRGREQRASRSPVPEKWTTGFFDDVAEMPSRDRNQPPEDALGSKQAGVRELRKFRTWQDGSGRFTLKARFYSASGSMVKLQLEDESTREVQIAKLGEADKEYLRAVFKSKGARADF</sequence>
<dbReference type="Pfam" id="PF03983">
    <property type="entry name" value="SHD1"/>
    <property type="match status" value="1"/>
</dbReference>
<protein>
    <recommendedName>
        <fullName evidence="2">SLA1 homology domain-containing protein</fullName>
    </recommendedName>
</protein>
<dbReference type="GO" id="GO:0030674">
    <property type="term" value="F:protein-macromolecule adaptor activity"/>
    <property type="evidence" value="ECO:0007669"/>
    <property type="project" value="InterPro"/>
</dbReference>
<gene>
    <name evidence="3" type="ORF">K239x_45860</name>
</gene>
<dbReference type="AlphaFoldDB" id="A0A517NZM3"/>
<organism evidence="3 4">
    <name type="scientific">Stieleria marina</name>
    <dbReference type="NCBI Taxonomy" id="1930275"/>
    <lineage>
        <taxon>Bacteria</taxon>
        <taxon>Pseudomonadati</taxon>
        <taxon>Planctomycetota</taxon>
        <taxon>Planctomycetia</taxon>
        <taxon>Pirellulales</taxon>
        <taxon>Pirellulaceae</taxon>
        <taxon>Stieleria</taxon>
    </lineage>
</organism>
<keyword evidence="1" id="KW-0812">Transmembrane</keyword>
<proteinExistence type="predicted"/>
<dbReference type="GO" id="GO:0042802">
    <property type="term" value="F:identical protein binding"/>
    <property type="evidence" value="ECO:0007669"/>
    <property type="project" value="InterPro"/>
</dbReference>
<dbReference type="RefSeq" id="WP_145420455.1">
    <property type="nucleotide sequence ID" value="NZ_CP036526.1"/>
</dbReference>
<dbReference type="GO" id="GO:0043130">
    <property type="term" value="F:ubiquitin binding"/>
    <property type="evidence" value="ECO:0007669"/>
    <property type="project" value="InterPro"/>
</dbReference>
<evidence type="ECO:0000256" key="1">
    <source>
        <dbReference type="SAM" id="Phobius"/>
    </source>
</evidence>
<dbReference type="Proteomes" id="UP000319817">
    <property type="component" value="Chromosome"/>
</dbReference>
<keyword evidence="4" id="KW-1185">Reference proteome</keyword>
<feature type="transmembrane region" description="Helical" evidence="1">
    <location>
        <begin position="21"/>
        <end position="51"/>
    </location>
</feature>
<evidence type="ECO:0000259" key="2">
    <source>
        <dbReference type="Pfam" id="PF03983"/>
    </source>
</evidence>
<dbReference type="Gene3D" id="2.30.30.700">
    <property type="entry name" value="SLA1 homology domain 1"/>
    <property type="match status" value="1"/>
</dbReference>
<dbReference type="GO" id="GO:0008092">
    <property type="term" value="F:cytoskeletal protein binding"/>
    <property type="evidence" value="ECO:0007669"/>
    <property type="project" value="InterPro"/>
</dbReference>
<dbReference type="OrthoDB" id="291762at2"/>
<evidence type="ECO:0000313" key="4">
    <source>
        <dbReference type="Proteomes" id="UP000319817"/>
    </source>
</evidence>
<keyword evidence="1" id="KW-1133">Transmembrane helix</keyword>
<accession>A0A517NZM3</accession>
<name>A0A517NZM3_9BACT</name>
<evidence type="ECO:0000313" key="3">
    <source>
        <dbReference type="EMBL" id="QDT12576.1"/>
    </source>
</evidence>
<dbReference type="EMBL" id="CP036526">
    <property type="protein sequence ID" value="QDT12576.1"/>
    <property type="molecule type" value="Genomic_DNA"/>
</dbReference>
<keyword evidence="1" id="KW-0472">Membrane</keyword>